<dbReference type="EMBL" id="SRYZ01000003">
    <property type="protein sequence ID" value="TGY09055.1"/>
    <property type="molecule type" value="Genomic_DNA"/>
</dbReference>
<evidence type="ECO:0000313" key="2">
    <source>
        <dbReference type="EMBL" id="TGY09055.1"/>
    </source>
</evidence>
<name>A0A4S2B546_9BACE</name>
<organism evidence="2 3">
    <name type="scientific">Bacteroides muris</name>
    <name type="common">ex Afrizal et al. 2022</name>
    <dbReference type="NCBI Taxonomy" id="2516960"/>
    <lineage>
        <taxon>Bacteria</taxon>
        <taxon>Pseudomonadati</taxon>
        <taxon>Bacteroidota</taxon>
        <taxon>Bacteroidia</taxon>
        <taxon>Bacteroidales</taxon>
        <taxon>Bacteroidaceae</taxon>
        <taxon>Bacteroides</taxon>
    </lineage>
</organism>
<reference evidence="2 3" key="1">
    <citation type="submission" date="2019-04" db="EMBL/GenBank/DDBJ databases">
        <title>Microbes associate with the intestines of laboratory mice.</title>
        <authorList>
            <person name="Navarre W."/>
            <person name="Wong E."/>
            <person name="Huang K."/>
            <person name="Tropini C."/>
            <person name="Ng K."/>
            <person name="Yu B."/>
        </authorList>
    </citation>
    <scope>NUCLEOTIDE SEQUENCE [LARGE SCALE GENOMIC DNA]</scope>
    <source>
        <strain evidence="2 3">NM69_E16B</strain>
    </source>
</reference>
<gene>
    <name evidence="2" type="ORF">E5355_02165</name>
</gene>
<dbReference type="AlphaFoldDB" id="A0A4S2B546"/>
<evidence type="ECO:0000313" key="3">
    <source>
        <dbReference type="Proteomes" id="UP000310532"/>
    </source>
</evidence>
<proteinExistence type="predicted"/>
<protein>
    <submittedName>
        <fullName evidence="2">6-bladed beta-propeller</fullName>
    </submittedName>
</protein>
<keyword evidence="1" id="KW-1133">Transmembrane helix</keyword>
<evidence type="ECO:0000256" key="1">
    <source>
        <dbReference type="SAM" id="Phobius"/>
    </source>
</evidence>
<sequence>MLHYQPLCAITVVRAMRTVIYILLLATLIGCQKRGRNLSEEPMEHVEDTTAIELTIDLNKIPAVPFDSLMDDVKFVRLQTDERCLIGVVNQMVCTDDYIFVMDREMAKSVFCFDMQGRFVRKIGQEGEGPEEYIRLCNIALSADKKHLVIVDWAAKLLYYDFVGDLKKTVRLGTGTNHFEAIEEVDEQLIAGFTNSGLSEEETRPMLYVATNSEKQEIQYRALPTYQTKLFRINNGMFPFRKYGDDVYLNRPWTESFYKVGTNGCTKLYQLDIVGGGYLEITKDINDNTYIELLNRTVTLGDYVFCKDVSVFFFSVPKIYWHPFVVHNRKTGSMLRCSGKYTNPLFEFYSTLNTPLARLGDNTYVVQQSANRVLSLKKRVYNSPLIQDETLEKLYDGLTEDSNPVLFFYHLRH</sequence>
<keyword evidence="1" id="KW-0812">Transmembrane</keyword>
<dbReference type="Proteomes" id="UP000310532">
    <property type="component" value="Unassembled WGS sequence"/>
</dbReference>
<keyword evidence="1" id="KW-0472">Membrane</keyword>
<comment type="caution">
    <text evidence="2">The sequence shown here is derived from an EMBL/GenBank/DDBJ whole genome shotgun (WGS) entry which is preliminary data.</text>
</comment>
<accession>A0A4S2B546</accession>
<feature type="transmembrane region" description="Helical" evidence="1">
    <location>
        <begin position="7"/>
        <end position="29"/>
    </location>
</feature>
<keyword evidence="3" id="KW-1185">Reference proteome</keyword>
<dbReference type="SUPFAM" id="SSF63825">
    <property type="entry name" value="YWTD domain"/>
    <property type="match status" value="1"/>
</dbReference>
<dbReference type="Pfam" id="PF17170">
    <property type="entry name" value="DUF5128"/>
    <property type="match status" value="1"/>
</dbReference>
<dbReference type="Gene3D" id="2.120.10.30">
    <property type="entry name" value="TolB, C-terminal domain"/>
    <property type="match status" value="1"/>
</dbReference>
<dbReference type="InterPro" id="IPR011042">
    <property type="entry name" value="6-blade_b-propeller_TolB-like"/>
</dbReference>